<dbReference type="SUPFAM" id="SSF53800">
    <property type="entry name" value="Chelatase"/>
    <property type="match status" value="1"/>
</dbReference>
<dbReference type="Gene3D" id="3.40.50.1400">
    <property type="match status" value="2"/>
</dbReference>
<reference evidence="10 11" key="1">
    <citation type="submission" date="2020-02" db="EMBL/GenBank/DDBJ databases">
        <title>Draft genome sequence of Limisphaera ngatamarikiensis NGM72.4T, a thermophilic Verrucomicrobia grouped in subdivision 3.</title>
        <authorList>
            <person name="Carere C.R."/>
            <person name="Steen J."/>
            <person name="Hugenholtz P."/>
            <person name="Stott M.B."/>
        </authorList>
    </citation>
    <scope>NUCLEOTIDE SEQUENCE [LARGE SCALE GENOMIC DNA]</scope>
    <source>
        <strain evidence="10 11">NGM72.4</strain>
    </source>
</reference>
<dbReference type="GO" id="GO:0004325">
    <property type="term" value="F:ferrochelatase activity"/>
    <property type="evidence" value="ECO:0007669"/>
    <property type="project" value="UniProtKB-UniRule"/>
</dbReference>
<dbReference type="CDD" id="cd00419">
    <property type="entry name" value="Ferrochelatase_C"/>
    <property type="match status" value="1"/>
</dbReference>
<comment type="catalytic activity">
    <reaction evidence="6">
        <text>Fe-coproporphyrin III + 2 H(+) = coproporphyrin III + Fe(2+)</text>
        <dbReference type="Rhea" id="RHEA:49572"/>
        <dbReference type="ChEBI" id="CHEBI:15378"/>
        <dbReference type="ChEBI" id="CHEBI:29033"/>
        <dbReference type="ChEBI" id="CHEBI:68438"/>
        <dbReference type="ChEBI" id="CHEBI:131725"/>
        <dbReference type="EC" id="4.99.1.9"/>
    </reaction>
    <physiologicalReaction direction="right-to-left" evidence="6">
        <dbReference type="Rhea" id="RHEA:49574"/>
    </physiologicalReaction>
</comment>
<keyword evidence="11" id="KW-1185">Reference proteome</keyword>
<dbReference type="GO" id="GO:0046872">
    <property type="term" value="F:metal ion binding"/>
    <property type="evidence" value="ECO:0007669"/>
    <property type="project" value="UniProtKB-KW"/>
</dbReference>
<dbReference type="EMBL" id="JAAKYA010000053">
    <property type="protein sequence ID" value="NGO39548.1"/>
    <property type="molecule type" value="Genomic_DNA"/>
</dbReference>
<dbReference type="Proteomes" id="UP000477311">
    <property type="component" value="Unassembled WGS sequence"/>
</dbReference>
<dbReference type="GO" id="GO:0005737">
    <property type="term" value="C:cytoplasm"/>
    <property type="evidence" value="ECO:0007669"/>
    <property type="project" value="UniProtKB-SubCell"/>
</dbReference>
<dbReference type="NCBIfam" id="TIGR00109">
    <property type="entry name" value="hemH"/>
    <property type="match status" value="1"/>
</dbReference>
<evidence type="ECO:0000256" key="4">
    <source>
        <dbReference type="ARBA" id="ARBA00023239"/>
    </source>
</evidence>
<comment type="catalytic activity">
    <reaction evidence="7">
        <text>heme b + 2 H(+) = protoporphyrin IX + Fe(2+)</text>
        <dbReference type="Rhea" id="RHEA:22584"/>
        <dbReference type="ChEBI" id="CHEBI:15378"/>
        <dbReference type="ChEBI" id="CHEBI:29033"/>
        <dbReference type="ChEBI" id="CHEBI:57306"/>
        <dbReference type="ChEBI" id="CHEBI:60344"/>
        <dbReference type="EC" id="4.98.1.1"/>
    </reaction>
</comment>
<evidence type="ECO:0000256" key="1">
    <source>
        <dbReference type="ARBA" id="ARBA00007718"/>
    </source>
</evidence>
<comment type="function">
    <text evidence="7">Catalyzes the ferrous insertion into protoporphyrin IX.</text>
</comment>
<dbReference type="PANTHER" id="PTHR11108:SF1">
    <property type="entry name" value="FERROCHELATASE, MITOCHONDRIAL"/>
    <property type="match status" value="1"/>
</dbReference>
<name>A0A6M1RHL1_9BACT</name>
<dbReference type="AlphaFoldDB" id="A0A6M1RHL1"/>
<comment type="similarity">
    <text evidence="1 7 8">Belongs to the ferrochelatase family.</text>
</comment>
<keyword evidence="7" id="KW-0479">Metal-binding</keyword>
<keyword evidence="3 7" id="KW-0350">Heme biosynthesis</keyword>
<comment type="subcellular location">
    <subcellularLocation>
        <location evidence="7">Cytoplasm</location>
    </subcellularLocation>
</comment>
<comment type="pathway">
    <text evidence="7">Porphyrin-containing compound metabolism; protoheme biosynthesis; protoheme from protoporphyrin-IX: step 1/1.</text>
</comment>
<dbReference type="GO" id="GO:0006783">
    <property type="term" value="P:heme biosynthetic process"/>
    <property type="evidence" value="ECO:0007669"/>
    <property type="project" value="UniProtKB-UniRule"/>
</dbReference>
<dbReference type="InterPro" id="IPR001015">
    <property type="entry name" value="Ferrochelatase"/>
</dbReference>
<accession>A0A6M1RHL1</accession>
<evidence type="ECO:0000256" key="9">
    <source>
        <dbReference type="SAM" id="MobiDB-lite"/>
    </source>
</evidence>
<keyword evidence="5 7" id="KW-0627">Porphyrin biosynthesis</keyword>
<evidence type="ECO:0000256" key="6">
    <source>
        <dbReference type="ARBA" id="ARBA00024536"/>
    </source>
</evidence>
<dbReference type="RefSeq" id="WP_165107621.1">
    <property type="nucleotide sequence ID" value="NZ_JAAKYA010000053.1"/>
</dbReference>
<feature type="region of interest" description="Disordered" evidence="9">
    <location>
        <begin position="338"/>
        <end position="360"/>
    </location>
</feature>
<dbReference type="InterPro" id="IPR033659">
    <property type="entry name" value="Ferrochelatase_N"/>
</dbReference>
<dbReference type="Pfam" id="PF00762">
    <property type="entry name" value="Ferrochelatase"/>
    <property type="match status" value="1"/>
</dbReference>
<dbReference type="PANTHER" id="PTHR11108">
    <property type="entry name" value="FERROCHELATASE"/>
    <property type="match status" value="1"/>
</dbReference>
<gene>
    <name evidence="7 10" type="primary">hemH</name>
    <name evidence="10" type="ORF">G4L39_09085</name>
</gene>
<evidence type="ECO:0000313" key="10">
    <source>
        <dbReference type="EMBL" id="NGO39548.1"/>
    </source>
</evidence>
<protein>
    <recommendedName>
        <fullName evidence="7">Ferrochelatase</fullName>
        <ecNumber evidence="7">4.98.1.1</ecNumber>
    </recommendedName>
    <alternativeName>
        <fullName evidence="7">Heme synthase</fullName>
    </alternativeName>
    <alternativeName>
        <fullName evidence="7">Protoheme ferro-lyase</fullName>
    </alternativeName>
</protein>
<evidence type="ECO:0000256" key="2">
    <source>
        <dbReference type="ARBA" id="ARBA00023004"/>
    </source>
</evidence>
<dbReference type="CDD" id="cd03411">
    <property type="entry name" value="Ferrochelatase_N"/>
    <property type="match status" value="1"/>
</dbReference>
<feature type="binding site" evidence="7">
    <location>
        <position position="290"/>
    </location>
    <ligand>
        <name>Fe(2+)</name>
        <dbReference type="ChEBI" id="CHEBI:29033"/>
    </ligand>
</feature>
<evidence type="ECO:0000256" key="3">
    <source>
        <dbReference type="ARBA" id="ARBA00023133"/>
    </source>
</evidence>
<feature type="compositionally biased region" description="Pro residues" evidence="9">
    <location>
        <begin position="349"/>
        <end position="360"/>
    </location>
</feature>
<keyword evidence="2 7" id="KW-0408">Iron</keyword>
<dbReference type="EC" id="4.98.1.1" evidence="7"/>
<evidence type="ECO:0000256" key="8">
    <source>
        <dbReference type="RuleBase" id="RU004185"/>
    </source>
</evidence>
<dbReference type="HAMAP" id="MF_00323">
    <property type="entry name" value="Ferrochelatase"/>
    <property type="match status" value="1"/>
</dbReference>
<evidence type="ECO:0000256" key="5">
    <source>
        <dbReference type="ARBA" id="ARBA00023244"/>
    </source>
</evidence>
<evidence type="ECO:0000256" key="7">
    <source>
        <dbReference type="HAMAP-Rule" id="MF_00323"/>
    </source>
</evidence>
<organism evidence="10 11">
    <name type="scientific">Limisphaera ngatamarikiensis</name>
    <dbReference type="NCBI Taxonomy" id="1324935"/>
    <lineage>
        <taxon>Bacteria</taxon>
        <taxon>Pseudomonadati</taxon>
        <taxon>Verrucomicrobiota</taxon>
        <taxon>Verrucomicrobiia</taxon>
        <taxon>Limisphaerales</taxon>
        <taxon>Limisphaeraceae</taxon>
        <taxon>Limisphaera</taxon>
    </lineage>
</organism>
<keyword evidence="4 7" id="KW-0456">Lyase</keyword>
<sequence length="360" mass="41165">MNPAVLLVNLGSPDSPSVPDVRRYLNEFLMDPRVIDVPWLLRRWIVGMILIRRPKQSAHAYQTIWTPEGSPLIVISRNVQKKLRERLGLPVELAMRYQNPSIPDTIHRMARQGIDRVHLIPLFPHYAMSSYETAVVRVQEVVARQAPHIRLTVEPPYPDHPDYIRALIESARPWLEKGFDHLLFSFHGVPERQIRKTDPTRSHCLIHPDCCHVPSPAHATCYRHQCFRTAELFAQQVGLPKDRWSVAFQSRLGRDPWLRPYTDEEIARLARSGIQRLLVICPAFVSDCLETLEEIGIRGRETFLEAGGREYAQIPCLNEHPLWIEALERMARRGLADALQNPQSSSDPGPVPTVTPVTPS</sequence>
<proteinExistence type="inferred from homology"/>
<dbReference type="UniPathway" id="UPA00252">
    <property type="reaction ID" value="UER00325"/>
</dbReference>
<feature type="binding site" evidence="7">
    <location>
        <position position="187"/>
    </location>
    <ligand>
        <name>Fe(2+)</name>
        <dbReference type="ChEBI" id="CHEBI:29033"/>
    </ligand>
</feature>
<keyword evidence="7" id="KW-0963">Cytoplasm</keyword>
<dbReference type="InterPro" id="IPR033644">
    <property type="entry name" value="Ferrochelatase_C"/>
</dbReference>
<evidence type="ECO:0000313" key="11">
    <source>
        <dbReference type="Proteomes" id="UP000477311"/>
    </source>
</evidence>
<comment type="caution">
    <text evidence="10">The sequence shown here is derived from an EMBL/GenBank/DDBJ whole genome shotgun (WGS) entry which is preliminary data.</text>
</comment>